<dbReference type="Pfam" id="PF04075">
    <property type="entry name" value="F420H2_quin_red"/>
    <property type="match status" value="1"/>
</dbReference>
<dbReference type="InterPro" id="IPR004378">
    <property type="entry name" value="F420H2_quin_Rdtase"/>
</dbReference>
<sequence>MAETGTATAYPMTPFTRLASAALGAMKRRLYGGGRPRAFMRMLNRCDAWHYTSGILVPRHAATLTVVGRHTGRLIFVPVVVTEYNGRCFLVSMLGSEANWVRNIRAAHGHAVLHRHGRHANVVLTEIPVEQRAPILRRYLDIAPGARPHIPVDRRAPLARFAAIAHRYPVFRID</sequence>
<dbReference type="Gene3D" id="2.30.110.10">
    <property type="entry name" value="Electron Transport, Fmn-binding Protein, Chain A"/>
    <property type="match status" value="1"/>
</dbReference>
<dbReference type="Proteomes" id="UP000030848">
    <property type="component" value="Unassembled WGS sequence"/>
</dbReference>
<accession>A0A837D6U1</accession>
<dbReference type="InterPro" id="IPR012349">
    <property type="entry name" value="Split_barrel_FMN-bd"/>
</dbReference>
<reference evidence="1 2" key="1">
    <citation type="submission" date="2014-10" db="EMBL/GenBank/DDBJ databases">
        <title>Genome sequence of Micropolyspora internatus JCM3315.</title>
        <authorList>
            <person name="Shin S.-K."/>
            <person name="Yi H."/>
        </authorList>
    </citation>
    <scope>NUCLEOTIDE SEQUENCE [LARGE SCALE GENOMIC DNA]</scope>
    <source>
        <strain evidence="1 2">JCM 3315</strain>
    </source>
</reference>
<dbReference type="GO" id="GO:0016491">
    <property type="term" value="F:oxidoreductase activity"/>
    <property type="evidence" value="ECO:0007669"/>
    <property type="project" value="InterPro"/>
</dbReference>
<evidence type="ECO:0000313" key="1">
    <source>
        <dbReference type="EMBL" id="KHF43172.1"/>
    </source>
</evidence>
<name>A0A837D6U1_9PSEU</name>
<evidence type="ECO:0000313" key="2">
    <source>
        <dbReference type="Proteomes" id="UP000030848"/>
    </source>
</evidence>
<comment type="caution">
    <text evidence="1">The sequence shown here is derived from an EMBL/GenBank/DDBJ whole genome shotgun (WGS) entry which is preliminary data.</text>
</comment>
<gene>
    <name evidence="1" type="ORF">MINT15_33740</name>
</gene>
<proteinExistence type="predicted"/>
<protein>
    <recommendedName>
        <fullName evidence="3">Deazaflavin-dependent oxidoreductase, nitroreductase family</fullName>
    </recommendedName>
</protein>
<dbReference type="AlphaFoldDB" id="A0A837D6U1"/>
<evidence type="ECO:0008006" key="3">
    <source>
        <dbReference type="Google" id="ProtNLM"/>
    </source>
</evidence>
<organism evidence="1 2">
    <name type="scientific">Saccharomonospora viridis</name>
    <dbReference type="NCBI Taxonomy" id="1852"/>
    <lineage>
        <taxon>Bacteria</taxon>
        <taxon>Bacillati</taxon>
        <taxon>Actinomycetota</taxon>
        <taxon>Actinomycetes</taxon>
        <taxon>Pseudonocardiales</taxon>
        <taxon>Pseudonocardiaceae</taxon>
        <taxon>Saccharomonospora</taxon>
    </lineage>
</organism>
<dbReference type="EMBL" id="JRZE01000006">
    <property type="protein sequence ID" value="KHF43172.1"/>
    <property type="molecule type" value="Genomic_DNA"/>
</dbReference>